<sequence length="454" mass="50503">MTIPLALFCDECGAANPLQATECFACQQSLEQIKPAPRASTSIQPYYRGYRGTSSLNNHTTSISIDLTMGSPTITSASDSDSDTLPPGSLLAKRYSIIKVVGQGGFGVVYQARDHKKRKKMVAIKQINISKLTPRQIIDATDSYNREVSLLSKLQHKHLPRIYSHFSDAEHWYLVMDFIKGKTLEEYQEQSPDGALPLKQVLTVGMQVCDVLQYLHTQKPAVIFRDVKPANLMWGDDGRVYLIDFGIARRFVPGQARDTGPLGSPGYAAPEQYGVVQTTPYTDIYGLGVTLQTLVTGKEPLEMQDDAGSGQVMHPQIPAPLQQLLDEMTEADTRKRPKSADQVWLRLKRIKQGKWGWIWSFLQGVLLGAVPALTFIVGIIISNSRGYESIFFTLAMMVFFCLLPIAGLVLFILAISMLFSPRKRLLGLGMLTAMALFLMVVAHQWILPLFGVRF</sequence>
<evidence type="ECO:0000313" key="12">
    <source>
        <dbReference type="EMBL" id="GHO95276.1"/>
    </source>
</evidence>
<evidence type="ECO:0000256" key="8">
    <source>
        <dbReference type="ARBA" id="ARBA00048679"/>
    </source>
</evidence>
<dbReference type="PROSITE" id="PS50011">
    <property type="entry name" value="PROTEIN_KINASE_DOM"/>
    <property type="match status" value="1"/>
</dbReference>
<protein>
    <recommendedName>
        <fullName evidence="1">non-specific serine/threonine protein kinase</fullName>
        <ecNumber evidence="1">2.7.11.1</ecNumber>
    </recommendedName>
</protein>
<evidence type="ECO:0000256" key="2">
    <source>
        <dbReference type="ARBA" id="ARBA00022527"/>
    </source>
</evidence>
<dbReference type="EC" id="2.7.11.1" evidence="1"/>
<keyword evidence="13" id="KW-1185">Reference proteome</keyword>
<comment type="catalytic activity">
    <reaction evidence="7">
        <text>L-threonyl-[protein] + ATP = O-phospho-L-threonyl-[protein] + ADP + H(+)</text>
        <dbReference type="Rhea" id="RHEA:46608"/>
        <dbReference type="Rhea" id="RHEA-COMP:11060"/>
        <dbReference type="Rhea" id="RHEA-COMP:11605"/>
        <dbReference type="ChEBI" id="CHEBI:15378"/>
        <dbReference type="ChEBI" id="CHEBI:30013"/>
        <dbReference type="ChEBI" id="CHEBI:30616"/>
        <dbReference type="ChEBI" id="CHEBI:61977"/>
        <dbReference type="ChEBI" id="CHEBI:456216"/>
        <dbReference type="EC" id="2.7.11.1"/>
    </reaction>
</comment>
<evidence type="ECO:0000256" key="3">
    <source>
        <dbReference type="ARBA" id="ARBA00022679"/>
    </source>
</evidence>
<accession>A0A8J3IIP1</accession>
<reference evidence="12" key="1">
    <citation type="submission" date="2020-10" db="EMBL/GenBank/DDBJ databases">
        <title>Taxonomic study of unclassified bacteria belonging to the class Ktedonobacteria.</title>
        <authorList>
            <person name="Yabe S."/>
            <person name="Wang C.M."/>
            <person name="Zheng Y."/>
            <person name="Sakai Y."/>
            <person name="Cavaletti L."/>
            <person name="Monciardini P."/>
            <person name="Donadio S."/>
        </authorList>
    </citation>
    <scope>NUCLEOTIDE SEQUENCE</scope>
    <source>
        <strain evidence="12">ID150040</strain>
    </source>
</reference>
<evidence type="ECO:0000256" key="7">
    <source>
        <dbReference type="ARBA" id="ARBA00047899"/>
    </source>
</evidence>
<dbReference type="InterPro" id="IPR036259">
    <property type="entry name" value="MFS_trans_sf"/>
</dbReference>
<dbReference type="GO" id="GO:0004674">
    <property type="term" value="F:protein serine/threonine kinase activity"/>
    <property type="evidence" value="ECO:0007669"/>
    <property type="project" value="UniProtKB-KW"/>
</dbReference>
<keyword evidence="2" id="KW-0723">Serine/threonine-protein kinase</keyword>
<comment type="catalytic activity">
    <reaction evidence="8">
        <text>L-seryl-[protein] + ATP = O-phospho-L-seryl-[protein] + ADP + H(+)</text>
        <dbReference type="Rhea" id="RHEA:17989"/>
        <dbReference type="Rhea" id="RHEA-COMP:9863"/>
        <dbReference type="Rhea" id="RHEA-COMP:11604"/>
        <dbReference type="ChEBI" id="CHEBI:15378"/>
        <dbReference type="ChEBI" id="CHEBI:29999"/>
        <dbReference type="ChEBI" id="CHEBI:30616"/>
        <dbReference type="ChEBI" id="CHEBI:83421"/>
        <dbReference type="ChEBI" id="CHEBI:456216"/>
        <dbReference type="EC" id="2.7.11.1"/>
    </reaction>
</comment>
<organism evidence="12 13">
    <name type="scientific">Reticulibacter mediterranei</name>
    <dbReference type="NCBI Taxonomy" id="2778369"/>
    <lineage>
        <taxon>Bacteria</taxon>
        <taxon>Bacillati</taxon>
        <taxon>Chloroflexota</taxon>
        <taxon>Ktedonobacteria</taxon>
        <taxon>Ktedonobacterales</taxon>
        <taxon>Reticulibacteraceae</taxon>
        <taxon>Reticulibacter</taxon>
    </lineage>
</organism>
<name>A0A8J3IIP1_9CHLR</name>
<comment type="caution">
    <text evidence="12">The sequence shown here is derived from an EMBL/GenBank/DDBJ whole genome shotgun (WGS) entry which is preliminary data.</text>
</comment>
<dbReference type="PROSITE" id="PS00107">
    <property type="entry name" value="PROTEIN_KINASE_ATP"/>
    <property type="match status" value="1"/>
</dbReference>
<evidence type="ECO:0000256" key="5">
    <source>
        <dbReference type="ARBA" id="ARBA00022777"/>
    </source>
</evidence>
<proteinExistence type="predicted"/>
<keyword evidence="5" id="KW-0418">Kinase</keyword>
<dbReference type="PANTHER" id="PTHR24363:SF0">
    <property type="entry name" value="SERINE_THREONINE KINASE LIKE DOMAIN CONTAINING 1"/>
    <property type="match status" value="1"/>
</dbReference>
<dbReference type="InterPro" id="IPR000719">
    <property type="entry name" value="Prot_kinase_dom"/>
</dbReference>
<dbReference type="Gene3D" id="1.10.510.10">
    <property type="entry name" value="Transferase(Phosphotransferase) domain 1"/>
    <property type="match status" value="1"/>
</dbReference>
<dbReference type="SMART" id="SM00220">
    <property type="entry name" value="S_TKc"/>
    <property type="match status" value="1"/>
</dbReference>
<feature type="transmembrane region" description="Helical" evidence="10">
    <location>
        <begin position="356"/>
        <end position="383"/>
    </location>
</feature>
<dbReference type="Gene3D" id="3.30.200.20">
    <property type="entry name" value="Phosphorylase Kinase, domain 1"/>
    <property type="match status" value="1"/>
</dbReference>
<feature type="domain" description="Protein kinase" evidence="11">
    <location>
        <begin position="95"/>
        <end position="350"/>
    </location>
</feature>
<evidence type="ECO:0000256" key="9">
    <source>
        <dbReference type="PROSITE-ProRule" id="PRU10141"/>
    </source>
</evidence>
<evidence type="ECO:0000256" key="4">
    <source>
        <dbReference type="ARBA" id="ARBA00022741"/>
    </source>
</evidence>
<feature type="transmembrane region" description="Helical" evidence="10">
    <location>
        <begin position="425"/>
        <end position="446"/>
    </location>
</feature>
<dbReference type="SUPFAM" id="SSF56112">
    <property type="entry name" value="Protein kinase-like (PK-like)"/>
    <property type="match status" value="1"/>
</dbReference>
<keyword evidence="6 9" id="KW-0067">ATP-binding</keyword>
<evidence type="ECO:0000256" key="6">
    <source>
        <dbReference type="ARBA" id="ARBA00022840"/>
    </source>
</evidence>
<dbReference type="GO" id="GO:0005524">
    <property type="term" value="F:ATP binding"/>
    <property type="evidence" value="ECO:0007669"/>
    <property type="project" value="UniProtKB-UniRule"/>
</dbReference>
<dbReference type="PANTHER" id="PTHR24363">
    <property type="entry name" value="SERINE/THREONINE PROTEIN KINASE"/>
    <property type="match status" value="1"/>
</dbReference>
<keyword evidence="10" id="KW-0812">Transmembrane</keyword>
<dbReference type="EMBL" id="BNJK01000001">
    <property type="protein sequence ID" value="GHO95276.1"/>
    <property type="molecule type" value="Genomic_DNA"/>
</dbReference>
<evidence type="ECO:0000259" key="11">
    <source>
        <dbReference type="PROSITE" id="PS50011"/>
    </source>
</evidence>
<gene>
    <name evidence="12" type="ORF">KSF_053240</name>
</gene>
<dbReference type="RefSeq" id="WP_220205963.1">
    <property type="nucleotide sequence ID" value="NZ_BNJK01000001.1"/>
</dbReference>
<evidence type="ECO:0000256" key="10">
    <source>
        <dbReference type="SAM" id="Phobius"/>
    </source>
</evidence>
<dbReference type="InterPro" id="IPR017441">
    <property type="entry name" value="Protein_kinase_ATP_BS"/>
</dbReference>
<keyword evidence="10" id="KW-0472">Membrane</keyword>
<dbReference type="CDD" id="cd14014">
    <property type="entry name" value="STKc_PknB_like"/>
    <property type="match status" value="1"/>
</dbReference>
<feature type="transmembrane region" description="Helical" evidence="10">
    <location>
        <begin position="389"/>
        <end position="413"/>
    </location>
</feature>
<feature type="binding site" evidence="9">
    <location>
        <position position="125"/>
    </location>
    <ligand>
        <name>ATP</name>
        <dbReference type="ChEBI" id="CHEBI:30616"/>
    </ligand>
</feature>
<dbReference type="SUPFAM" id="SSF103473">
    <property type="entry name" value="MFS general substrate transporter"/>
    <property type="match status" value="1"/>
</dbReference>
<dbReference type="Proteomes" id="UP000597444">
    <property type="component" value="Unassembled WGS sequence"/>
</dbReference>
<keyword evidence="10" id="KW-1133">Transmembrane helix</keyword>
<evidence type="ECO:0000256" key="1">
    <source>
        <dbReference type="ARBA" id="ARBA00012513"/>
    </source>
</evidence>
<keyword evidence="4 9" id="KW-0547">Nucleotide-binding</keyword>
<keyword evidence="3" id="KW-0808">Transferase</keyword>
<evidence type="ECO:0000313" key="13">
    <source>
        <dbReference type="Proteomes" id="UP000597444"/>
    </source>
</evidence>
<dbReference type="Pfam" id="PF00069">
    <property type="entry name" value="Pkinase"/>
    <property type="match status" value="1"/>
</dbReference>
<dbReference type="AlphaFoldDB" id="A0A8J3IIP1"/>
<dbReference type="InterPro" id="IPR011009">
    <property type="entry name" value="Kinase-like_dom_sf"/>
</dbReference>